<sequence length="360" mass="39047">MPPPPPPHPHRRYAYVGCRTTRERNARGEGLSVFALDEQGTLRPVQQLRGLVNPSYLVLNRAGTRLYAVHGDQQEVSAFAVDRITGELHFLNQQDTQGRNPVHLALSPDEGVLVVVNHLGASLAVLPLDADGRLAPLAQLQPVQGPVGPHRAEQTQPKPHFVAFTPGGESLLVPDKGTDRVLCLRMRQGALLPRLLDQTGLRAGAGPRHLVHHPQQPWSYVVNELDSTVTACRREGAAGLLRPFQWHTTLPDDFLGDSRAAAIALDANGRTLYASNRGHDSIAVFEVDPASGRLRWRQAQSTGGRTPRAFTLSPCGRWLFALNEDSHTIARLPVDPATGTLGAPEAHTETGSPTCLVFAP</sequence>
<keyword evidence="4" id="KW-1185">Reference proteome</keyword>
<keyword evidence="2" id="KW-0119">Carbohydrate metabolism</keyword>
<gene>
    <name evidence="3" type="ORF">G3A44_18585</name>
</gene>
<proteinExistence type="inferred from homology"/>
<evidence type="ECO:0000313" key="3">
    <source>
        <dbReference type="EMBL" id="NDY93205.1"/>
    </source>
</evidence>
<dbReference type="Gene3D" id="2.130.10.10">
    <property type="entry name" value="YVTN repeat-like/Quinoprotein amine dehydrogenase"/>
    <property type="match status" value="1"/>
</dbReference>
<dbReference type="InterPro" id="IPR015943">
    <property type="entry name" value="WD40/YVTN_repeat-like_dom_sf"/>
</dbReference>
<dbReference type="GO" id="GO:0017057">
    <property type="term" value="F:6-phosphogluconolactonase activity"/>
    <property type="evidence" value="ECO:0007669"/>
    <property type="project" value="TreeGrafter"/>
</dbReference>
<dbReference type="AlphaFoldDB" id="A0A7C9TN73"/>
<accession>A0A7C9TN73</accession>
<evidence type="ECO:0000313" key="4">
    <source>
        <dbReference type="Proteomes" id="UP000484255"/>
    </source>
</evidence>
<keyword evidence="2" id="KW-0313">Glucose metabolism</keyword>
<name>A0A7C9TN73_9BURK</name>
<dbReference type="InterPro" id="IPR019405">
    <property type="entry name" value="Lactonase_7-beta_prop"/>
</dbReference>
<comment type="similarity">
    <text evidence="1">Belongs to the cycloisomerase 2 family.</text>
</comment>
<evidence type="ECO:0000256" key="2">
    <source>
        <dbReference type="ARBA" id="ARBA00022526"/>
    </source>
</evidence>
<dbReference type="PANTHER" id="PTHR30344">
    <property type="entry name" value="6-PHOSPHOGLUCONOLACTONASE-RELATED"/>
    <property type="match status" value="1"/>
</dbReference>
<organism evidence="3 4">
    <name type="scientific">Ideonella livida</name>
    <dbReference type="NCBI Taxonomy" id="2707176"/>
    <lineage>
        <taxon>Bacteria</taxon>
        <taxon>Pseudomonadati</taxon>
        <taxon>Pseudomonadota</taxon>
        <taxon>Betaproteobacteria</taxon>
        <taxon>Burkholderiales</taxon>
        <taxon>Sphaerotilaceae</taxon>
        <taxon>Ideonella</taxon>
    </lineage>
</organism>
<evidence type="ECO:0000256" key="1">
    <source>
        <dbReference type="ARBA" id="ARBA00005564"/>
    </source>
</evidence>
<dbReference type="GO" id="GO:0006006">
    <property type="term" value="P:glucose metabolic process"/>
    <property type="evidence" value="ECO:0007669"/>
    <property type="project" value="UniProtKB-KW"/>
</dbReference>
<protein>
    <submittedName>
        <fullName evidence="3">Lactonase family protein</fullName>
    </submittedName>
</protein>
<dbReference type="SUPFAM" id="SSF51004">
    <property type="entry name" value="C-terminal (heme d1) domain of cytochrome cd1-nitrite reductase"/>
    <property type="match status" value="1"/>
</dbReference>
<dbReference type="RefSeq" id="WP_163459253.1">
    <property type="nucleotide sequence ID" value="NZ_JAAGOH010000030.1"/>
</dbReference>
<dbReference type="EMBL" id="JAAGOH010000030">
    <property type="protein sequence ID" value="NDY93205.1"/>
    <property type="molecule type" value="Genomic_DNA"/>
</dbReference>
<reference evidence="3 4" key="1">
    <citation type="submission" date="2020-02" db="EMBL/GenBank/DDBJ databases">
        <title>Ideonella bacterium strain TBM-1.</title>
        <authorList>
            <person name="Chen W.-M."/>
        </authorList>
    </citation>
    <scope>NUCLEOTIDE SEQUENCE [LARGE SCALE GENOMIC DNA]</scope>
    <source>
        <strain evidence="3 4">TBM-1</strain>
    </source>
</reference>
<dbReference type="Proteomes" id="UP000484255">
    <property type="component" value="Unassembled WGS sequence"/>
</dbReference>
<dbReference type="InterPro" id="IPR011048">
    <property type="entry name" value="Haem_d1_sf"/>
</dbReference>
<comment type="caution">
    <text evidence="3">The sequence shown here is derived from an EMBL/GenBank/DDBJ whole genome shotgun (WGS) entry which is preliminary data.</text>
</comment>
<dbReference type="PANTHER" id="PTHR30344:SF1">
    <property type="entry name" value="6-PHOSPHOGLUCONOLACTONASE"/>
    <property type="match status" value="1"/>
</dbReference>
<dbReference type="InterPro" id="IPR050282">
    <property type="entry name" value="Cycloisomerase_2"/>
</dbReference>
<dbReference type="Pfam" id="PF10282">
    <property type="entry name" value="Lactonase"/>
    <property type="match status" value="1"/>
</dbReference>